<dbReference type="GeneID" id="131804635"/>
<dbReference type="Pfam" id="PF00665">
    <property type="entry name" value="rve"/>
    <property type="match status" value="1"/>
</dbReference>
<dbReference type="PROSITE" id="PS50994">
    <property type="entry name" value="INTEGRASE"/>
    <property type="match status" value="1"/>
</dbReference>
<keyword evidence="5" id="KW-0540">Nuclease</keyword>
<dbReference type="SUPFAM" id="SSF53098">
    <property type="entry name" value="Ribonuclease H-like"/>
    <property type="match status" value="1"/>
</dbReference>
<feature type="region of interest" description="Disordered" evidence="11">
    <location>
        <begin position="1319"/>
        <end position="1380"/>
    </location>
</feature>
<dbReference type="Gene3D" id="4.10.60.10">
    <property type="entry name" value="Zinc finger, CCHC-type"/>
    <property type="match status" value="1"/>
</dbReference>
<dbReference type="Gene3D" id="3.10.10.10">
    <property type="entry name" value="HIV Type 1 Reverse Transcriptase, subunit A, domain 1"/>
    <property type="match status" value="1"/>
</dbReference>
<evidence type="ECO:0000256" key="4">
    <source>
        <dbReference type="ARBA" id="ARBA00022695"/>
    </source>
</evidence>
<dbReference type="SUPFAM" id="SSF50630">
    <property type="entry name" value="Acid proteases"/>
    <property type="match status" value="1"/>
</dbReference>
<dbReference type="InterPro" id="IPR043128">
    <property type="entry name" value="Rev_trsase/Diguanyl_cyclase"/>
</dbReference>
<dbReference type="InterPro" id="IPR050951">
    <property type="entry name" value="Retrovirus_Pol_polyprotein"/>
</dbReference>
<dbReference type="Pfam" id="PF17919">
    <property type="entry name" value="RT_RNaseH_2"/>
    <property type="match status" value="1"/>
</dbReference>
<proteinExistence type="predicted"/>
<dbReference type="SMART" id="SM00343">
    <property type="entry name" value="ZnF_C2HC"/>
    <property type="match status" value="2"/>
</dbReference>
<evidence type="ECO:0000256" key="11">
    <source>
        <dbReference type="SAM" id="MobiDB-lite"/>
    </source>
</evidence>
<evidence type="ECO:0000313" key="15">
    <source>
        <dbReference type="Proteomes" id="UP001652621"/>
    </source>
</evidence>
<accession>A0ABM3VCZ6</accession>
<dbReference type="InterPro" id="IPR021109">
    <property type="entry name" value="Peptidase_aspartic_dom_sf"/>
</dbReference>
<keyword evidence="8" id="KW-0238">DNA-binding</keyword>
<feature type="region of interest" description="Disordered" evidence="11">
    <location>
        <begin position="1285"/>
        <end position="1307"/>
    </location>
</feature>
<dbReference type="PANTHER" id="PTHR37984:SF5">
    <property type="entry name" value="PROTEIN NYNRIN-LIKE"/>
    <property type="match status" value="1"/>
</dbReference>
<evidence type="ECO:0000256" key="2">
    <source>
        <dbReference type="ARBA" id="ARBA00022670"/>
    </source>
</evidence>
<dbReference type="InterPro" id="IPR041577">
    <property type="entry name" value="RT_RNaseH_2"/>
</dbReference>
<keyword evidence="10" id="KW-0479">Metal-binding</keyword>
<feature type="compositionally biased region" description="Low complexity" evidence="11">
    <location>
        <begin position="1328"/>
        <end position="1346"/>
    </location>
</feature>
<name>A0ABM3VCZ6_MUSDO</name>
<feature type="domain" description="CCHC-type" evidence="12">
    <location>
        <begin position="245"/>
        <end position="260"/>
    </location>
</feature>
<dbReference type="InterPro" id="IPR043502">
    <property type="entry name" value="DNA/RNA_pol_sf"/>
</dbReference>
<evidence type="ECO:0000256" key="10">
    <source>
        <dbReference type="PROSITE-ProRule" id="PRU00047"/>
    </source>
</evidence>
<keyword evidence="15" id="KW-1185">Reference proteome</keyword>
<dbReference type="PANTHER" id="PTHR37984">
    <property type="entry name" value="PROTEIN CBG26694"/>
    <property type="match status" value="1"/>
</dbReference>
<feature type="domain" description="Reverse transcriptase" evidence="13">
    <location>
        <begin position="509"/>
        <end position="687"/>
    </location>
</feature>
<keyword evidence="7" id="KW-0255">Endonuclease</keyword>
<dbReference type="SUPFAM" id="SSF56672">
    <property type="entry name" value="DNA/RNA polymerases"/>
    <property type="match status" value="1"/>
</dbReference>
<evidence type="ECO:0000259" key="13">
    <source>
        <dbReference type="PROSITE" id="PS50878"/>
    </source>
</evidence>
<gene>
    <name evidence="16" type="primary">LOC131804635</name>
</gene>
<dbReference type="Pfam" id="PF17921">
    <property type="entry name" value="Integrase_H2C2"/>
    <property type="match status" value="1"/>
</dbReference>
<feature type="domain" description="Integrase catalytic" evidence="14">
    <location>
        <begin position="1046"/>
        <end position="1201"/>
    </location>
</feature>
<dbReference type="InterPro" id="IPR036397">
    <property type="entry name" value="RNaseH_sf"/>
</dbReference>
<evidence type="ECO:0000313" key="16">
    <source>
        <dbReference type="RefSeq" id="XP_058983670.1"/>
    </source>
</evidence>
<dbReference type="PROSITE" id="PS50878">
    <property type="entry name" value="RT_POL"/>
    <property type="match status" value="1"/>
</dbReference>
<evidence type="ECO:0000256" key="6">
    <source>
        <dbReference type="ARBA" id="ARBA00022750"/>
    </source>
</evidence>
<dbReference type="InterPro" id="IPR000477">
    <property type="entry name" value="RT_dom"/>
</dbReference>
<dbReference type="InterPro" id="IPR001584">
    <property type="entry name" value="Integrase_cat-core"/>
</dbReference>
<dbReference type="Pfam" id="PF00078">
    <property type="entry name" value="RVT_1"/>
    <property type="match status" value="1"/>
</dbReference>
<dbReference type="Gene3D" id="1.10.340.70">
    <property type="match status" value="1"/>
</dbReference>
<dbReference type="InterPro" id="IPR041588">
    <property type="entry name" value="Integrase_H2C2"/>
</dbReference>
<dbReference type="InterPro" id="IPR012337">
    <property type="entry name" value="RNaseH-like_sf"/>
</dbReference>
<dbReference type="CDD" id="cd09274">
    <property type="entry name" value="RNase_HI_RT_Ty3"/>
    <property type="match status" value="1"/>
</dbReference>
<keyword evidence="4" id="KW-0548">Nucleotidyltransferase</keyword>
<protein>
    <recommendedName>
        <fullName evidence="1">RNA-directed DNA polymerase</fullName>
        <ecNumber evidence="1">2.7.7.49</ecNumber>
    </recommendedName>
</protein>
<dbReference type="Proteomes" id="UP001652621">
    <property type="component" value="Unplaced"/>
</dbReference>
<dbReference type="SUPFAM" id="SSF57756">
    <property type="entry name" value="Retrovirus zinc finger-like domains"/>
    <property type="match status" value="1"/>
</dbReference>
<evidence type="ECO:0000259" key="14">
    <source>
        <dbReference type="PROSITE" id="PS50994"/>
    </source>
</evidence>
<sequence length="1380" mass="154897">MDASQFAAFMDMQKALFSQISKMTVGAPTSSAAQGSSNTSINTTLVPNFDHFDPAKEMYTNYIERFNNYIAMKGVSANKEYCTKLLLNSIGAKYFNMVTALAAPRAAADLQYDELLTILQNHLAPKKNVLVAQHKFLSKYQMQGQSVADFVAALRTDINSCEFVSPCKCGASIADVFLRAQFIRGLCDNTVREQLLQSSTAKIDEIVGKALALEAAKMDARELSQATGQQKRKVNYEQLGIAGLCLRCGKNNHFAKECRSNKNLKCNLCAKQGHVAKVCIASLLADGPNAGRRGKPSTREASTNQVRDDSYGIYKIVDVYRNDYANANAERYYANIFIEGRVVSFEVDSGSGYSFLPRSEFGKLKLSNQLTATNIVFRSYTQDKFVPDGKVRVNIKYKNVSFIDDLYVVPDGCSALIGRTWIRRLGINLNELDEHKSNNMVTNSIGESSDIQEYISEFSAVFQQKIGCIPSHKVSLQLREDATPTYTKERQIPYALTERVNKELEELEKAGIITKVANSDWGSPLVVIPKADGGVRLCVDYKVGVNQRLVNAHYPIRKIDAIFNSLRDSKHFCRLDLYKAYLHVQVDQKSSEIQTISTHKGTFRMNRLSFGIKTAPAEFNRIIDQILREVPKTESYFDDIVVHGETLSECKANLKLCLAQLQKYDLHLNMAKCKFFDNQMEFLGHVIRHNKVQKSPSKVQAILQMPQPESVEDVRRFLGMVTYYARFIPNSSTITTPLRNLLLKNAIFKWTSECQKSFDVLKREISSDRVLMPYNPDLPVQLACDASPTGIAGVLSHIIDGQERPIAFASRSLTPAEQNYSQLDREALAIVYAVQHFHEYIFGRIFKLITDNKPLSRIFHQNSKLPLMTSSRLQRYAAFLTGYNYEVSTKKGEENVNADCLSRAPIKSGIGTTNLIDLEVHSICGSTIHQIASIKLNFKSLRDATKNDAMLSKILFDLRNSNVVDSEYTIDAGILFKGKRVIVPTSLQEAVLEELHYTHIGITKMKQLARRYVFWSSIDKDIEQFVRSCSACALVKKNPPKAVLHPWEEPDGNWQRIHIDYAGPYQGYQFLVVVDAKSKWAEVGVCSSAPTSTSTIEMLNNIFARNGYPDVLVSDNATIFKSEEFQNFCTNSGIFQKYIAPGHPATNGLAERNVQTLKQRLAAMAEDPSPISKKVREILFKYRATPLRNGKSPSEMYLGRQIRIRLDALKPSKLTQSSTPQCPVRKLSEGDRVQVRYYTPNKPVWKFGIISKKLGNLHYLVKLDNGYVFKRHIDQLRFTNVKLPYSPDTEQTESVPDFSSGNGEQSHQPLIMAPYIPLSTHANDPEVPGTSTTPTAAGTEAPVGTPSASTQNADAESTPSRRTSARQRRQPQYLSDYVRH</sequence>
<dbReference type="Gene3D" id="3.30.420.10">
    <property type="entry name" value="Ribonuclease H-like superfamily/Ribonuclease H"/>
    <property type="match status" value="1"/>
</dbReference>
<keyword evidence="10" id="KW-0863">Zinc-finger</keyword>
<evidence type="ECO:0000256" key="9">
    <source>
        <dbReference type="ARBA" id="ARBA00023268"/>
    </source>
</evidence>
<evidence type="ECO:0000259" key="12">
    <source>
        <dbReference type="PROSITE" id="PS50158"/>
    </source>
</evidence>
<evidence type="ECO:0000256" key="7">
    <source>
        <dbReference type="ARBA" id="ARBA00022759"/>
    </source>
</evidence>
<evidence type="ECO:0000256" key="3">
    <source>
        <dbReference type="ARBA" id="ARBA00022679"/>
    </source>
</evidence>
<organism evidence="15 16">
    <name type="scientific">Musca domestica</name>
    <name type="common">House fly</name>
    <dbReference type="NCBI Taxonomy" id="7370"/>
    <lineage>
        <taxon>Eukaryota</taxon>
        <taxon>Metazoa</taxon>
        <taxon>Ecdysozoa</taxon>
        <taxon>Arthropoda</taxon>
        <taxon>Hexapoda</taxon>
        <taxon>Insecta</taxon>
        <taxon>Pterygota</taxon>
        <taxon>Neoptera</taxon>
        <taxon>Endopterygota</taxon>
        <taxon>Diptera</taxon>
        <taxon>Brachycera</taxon>
        <taxon>Muscomorpha</taxon>
        <taxon>Muscoidea</taxon>
        <taxon>Muscidae</taxon>
        <taxon>Musca</taxon>
    </lineage>
</organism>
<dbReference type="InterPro" id="IPR036875">
    <property type="entry name" value="Znf_CCHC_sf"/>
</dbReference>
<reference evidence="16" key="1">
    <citation type="submission" date="2025-08" db="UniProtKB">
        <authorList>
            <consortium name="RefSeq"/>
        </authorList>
    </citation>
    <scope>IDENTIFICATION</scope>
    <source>
        <strain evidence="16">Aabys</strain>
        <tissue evidence="16">Whole body</tissue>
    </source>
</reference>
<dbReference type="InterPro" id="IPR001878">
    <property type="entry name" value="Znf_CCHC"/>
</dbReference>
<keyword evidence="6" id="KW-0064">Aspartyl protease</keyword>
<feature type="compositionally biased region" description="Polar residues" evidence="11">
    <location>
        <begin position="1347"/>
        <end position="1362"/>
    </location>
</feature>
<evidence type="ECO:0000256" key="8">
    <source>
        <dbReference type="ARBA" id="ARBA00023125"/>
    </source>
</evidence>
<keyword evidence="10" id="KW-0862">Zinc</keyword>
<keyword evidence="7" id="KW-0378">Hydrolase</keyword>
<feature type="compositionally biased region" description="Polar residues" evidence="11">
    <location>
        <begin position="1288"/>
        <end position="1307"/>
    </location>
</feature>
<dbReference type="CDD" id="cd01647">
    <property type="entry name" value="RT_LTR"/>
    <property type="match status" value="1"/>
</dbReference>
<evidence type="ECO:0000256" key="5">
    <source>
        <dbReference type="ARBA" id="ARBA00022722"/>
    </source>
</evidence>
<keyword evidence="3" id="KW-0808">Transferase</keyword>
<dbReference type="Gene3D" id="2.40.70.10">
    <property type="entry name" value="Acid Proteases"/>
    <property type="match status" value="1"/>
</dbReference>
<keyword evidence="2" id="KW-0645">Protease</keyword>
<dbReference type="Gene3D" id="3.30.70.270">
    <property type="match status" value="2"/>
</dbReference>
<keyword evidence="9" id="KW-0511">Multifunctional enzyme</keyword>
<dbReference type="EC" id="2.7.7.49" evidence="1"/>
<dbReference type="RefSeq" id="XP_058983670.1">
    <property type="nucleotide sequence ID" value="XM_059127687.1"/>
</dbReference>
<evidence type="ECO:0000256" key="1">
    <source>
        <dbReference type="ARBA" id="ARBA00012493"/>
    </source>
</evidence>
<dbReference type="PROSITE" id="PS50158">
    <property type="entry name" value="ZF_CCHC"/>
    <property type="match status" value="1"/>
</dbReference>